<comment type="similarity">
    <text evidence="7">Belongs to the gmhB family.</text>
</comment>
<dbReference type="STRING" id="1280514.AXFE_24120"/>
<reference evidence="11 12" key="1">
    <citation type="submission" date="2015-01" db="EMBL/GenBank/DDBJ databases">
        <title>Draft genome of the acidophilic iron oxidizer Acidithrix ferrooxidans strain Py-F3.</title>
        <authorList>
            <person name="Poehlein A."/>
            <person name="Eisen S."/>
            <person name="Schloemann M."/>
            <person name="Johnson B.D."/>
            <person name="Daniel R."/>
            <person name="Muehling M."/>
        </authorList>
    </citation>
    <scope>NUCLEOTIDE SEQUENCE [LARGE SCALE GENOMIC DNA]</scope>
    <source>
        <strain evidence="11 12">Py-F3</strain>
    </source>
</reference>
<name>A0A0D8HG14_9ACTN</name>
<keyword evidence="4 7" id="KW-0378">Hydrolase</keyword>
<comment type="cofactor">
    <cofactor evidence="10">
        <name>Mg(2+)</name>
        <dbReference type="ChEBI" id="CHEBI:18420"/>
    </cofactor>
</comment>
<dbReference type="InterPro" id="IPR004446">
    <property type="entry name" value="Heptose_bisP_phosphatase"/>
</dbReference>
<evidence type="ECO:0000256" key="8">
    <source>
        <dbReference type="PIRSR" id="PIRSR004682-1"/>
    </source>
</evidence>
<evidence type="ECO:0000256" key="10">
    <source>
        <dbReference type="PIRSR" id="PIRSR004682-4"/>
    </source>
</evidence>
<dbReference type="InterPro" id="IPR006543">
    <property type="entry name" value="Histidinol-phos"/>
</dbReference>
<dbReference type="GO" id="GO:0016791">
    <property type="term" value="F:phosphatase activity"/>
    <property type="evidence" value="ECO:0007669"/>
    <property type="project" value="InterPro"/>
</dbReference>
<dbReference type="GO" id="GO:0005737">
    <property type="term" value="C:cytoplasm"/>
    <property type="evidence" value="ECO:0007669"/>
    <property type="project" value="UniProtKB-SubCell"/>
</dbReference>
<feature type="binding site" evidence="10">
    <location>
        <position position="101"/>
    </location>
    <ligand>
        <name>Zn(2+)</name>
        <dbReference type="ChEBI" id="CHEBI:29105"/>
    </ligand>
</feature>
<accession>A0A0D8HG14</accession>
<evidence type="ECO:0000256" key="1">
    <source>
        <dbReference type="ARBA" id="ARBA00004496"/>
    </source>
</evidence>
<evidence type="ECO:0000256" key="3">
    <source>
        <dbReference type="ARBA" id="ARBA00022723"/>
    </source>
</evidence>
<comment type="caution">
    <text evidence="11">The sequence shown here is derived from an EMBL/GenBank/DDBJ whole genome shotgun (WGS) entry which is preliminary data.</text>
</comment>
<evidence type="ECO:0000313" key="12">
    <source>
        <dbReference type="Proteomes" id="UP000032360"/>
    </source>
</evidence>
<dbReference type="NCBIfam" id="TIGR01656">
    <property type="entry name" value="Histidinol-ppas"/>
    <property type="match status" value="1"/>
</dbReference>
<dbReference type="Pfam" id="PF13242">
    <property type="entry name" value="Hydrolase_like"/>
    <property type="match status" value="1"/>
</dbReference>
<gene>
    <name evidence="11" type="ORF">AXFE_24120</name>
</gene>
<dbReference type="PANTHER" id="PTHR42891">
    <property type="entry name" value="D-GLYCERO-BETA-D-MANNO-HEPTOSE-1,7-BISPHOSPHATE 7-PHOSPHATASE"/>
    <property type="match status" value="1"/>
</dbReference>
<dbReference type="EC" id="3.1.3.-" evidence="7"/>
<dbReference type="Gene3D" id="3.40.50.1000">
    <property type="entry name" value="HAD superfamily/HAD-like"/>
    <property type="match status" value="1"/>
</dbReference>
<sequence>MRAIFLDRDGVLIDNVVRSDQTVGSPRSRADVIINPLSVQFVESLRQLSYSVVVVTNQPDIARHLLSLNELLGINSLIANRIPGIESIATCIHDKDDGCTCRKPLPGMLTKAAKRLGIDLNQSWMIGDRSSDIEAGAACGVRSICVPSLLSHSRPRRTCESHYPHFQADDLIDALRIITANSI</sequence>
<evidence type="ECO:0000256" key="2">
    <source>
        <dbReference type="ARBA" id="ARBA00022490"/>
    </source>
</evidence>
<dbReference type="InterPro" id="IPR036412">
    <property type="entry name" value="HAD-like_sf"/>
</dbReference>
<feature type="binding site" evidence="10">
    <location>
        <position position="91"/>
    </location>
    <ligand>
        <name>Zn(2+)</name>
        <dbReference type="ChEBI" id="CHEBI:29105"/>
    </ligand>
</feature>
<dbReference type="RefSeq" id="WP_052606063.1">
    <property type="nucleotide sequence ID" value="NZ_JXYS01000075.1"/>
</dbReference>
<keyword evidence="5 7" id="KW-0119">Carbohydrate metabolism</keyword>
<feature type="binding site" evidence="10">
    <location>
        <position position="128"/>
    </location>
    <ligand>
        <name>Mg(2+)</name>
        <dbReference type="ChEBI" id="CHEBI:18420"/>
    </ligand>
</feature>
<keyword evidence="12" id="KW-1185">Reference proteome</keyword>
<dbReference type="EMBL" id="JXYS01000075">
    <property type="protein sequence ID" value="KJF16747.1"/>
    <property type="molecule type" value="Genomic_DNA"/>
</dbReference>
<feature type="site" description="Stabilizes the phosphoryl group" evidence="9">
    <location>
        <position position="103"/>
    </location>
</feature>
<proteinExistence type="inferred from homology"/>
<dbReference type="GO" id="GO:0046872">
    <property type="term" value="F:metal ion binding"/>
    <property type="evidence" value="ECO:0007669"/>
    <property type="project" value="UniProtKB-KW"/>
</dbReference>
<feature type="binding site" evidence="10">
    <location>
        <position position="9"/>
    </location>
    <ligand>
        <name>Mg(2+)</name>
        <dbReference type="ChEBI" id="CHEBI:18420"/>
    </ligand>
</feature>
<dbReference type="PANTHER" id="PTHR42891:SF1">
    <property type="entry name" value="D-GLYCERO-BETA-D-MANNO-HEPTOSE-1,7-BISPHOSPHATE 7-PHOSPHATASE"/>
    <property type="match status" value="1"/>
</dbReference>
<feature type="active site" description="Proton donor" evidence="8">
    <location>
        <position position="9"/>
    </location>
</feature>
<dbReference type="InterPro" id="IPR023214">
    <property type="entry name" value="HAD_sf"/>
</dbReference>
<feature type="site" description="Contributes to substrate recognition" evidence="9">
    <location>
        <position position="102"/>
    </location>
</feature>
<keyword evidence="10" id="KW-0460">Magnesium</keyword>
<dbReference type="GO" id="GO:0005975">
    <property type="term" value="P:carbohydrate metabolic process"/>
    <property type="evidence" value="ECO:0007669"/>
    <property type="project" value="InterPro"/>
</dbReference>
<comment type="cofactor">
    <cofactor evidence="10">
        <name>Zn(2+)</name>
        <dbReference type="ChEBI" id="CHEBI:29105"/>
    </cofactor>
</comment>
<dbReference type="SUPFAM" id="SSF56784">
    <property type="entry name" value="HAD-like"/>
    <property type="match status" value="1"/>
</dbReference>
<comment type="subcellular location">
    <subcellularLocation>
        <location evidence="1 7">Cytoplasm</location>
    </subcellularLocation>
</comment>
<evidence type="ECO:0000313" key="11">
    <source>
        <dbReference type="EMBL" id="KJF16747.1"/>
    </source>
</evidence>
<keyword evidence="10" id="KW-0862">Zinc</keyword>
<dbReference type="PIRSF" id="PIRSF004682">
    <property type="entry name" value="GmhB"/>
    <property type="match status" value="1"/>
</dbReference>
<evidence type="ECO:0000256" key="5">
    <source>
        <dbReference type="ARBA" id="ARBA00023277"/>
    </source>
</evidence>
<evidence type="ECO:0000256" key="4">
    <source>
        <dbReference type="ARBA" id="ARBA00022801"/>
    </source>
</evidence>
<dbReference type="OrthoDB" id="9781367at2"/>
<evidence type="ECO:0000256" key="7">
    <source>
        <dbReference type="PIRNR" id="PIRNR004682"/>
    </source>
</evidence>
<feature type="binding site" evidence="10">
    <location>
        <position position="93"/>
    </location>
    <ligand>
        <name>Zn(2+)</name>
        <dbReference type="ChEBI" id="CHEBI:29105"/>
    </ligand>
</feature>
<dbReference type="NCBIfam" id="TIGR01662">
    <property type="entry name" value="HAD-SF-IIIA"/>
    <property type="match status" value="1"/>
</dbReference>
<feature type="active site" description="Nucleophile" evidence="8">
    <location>
        <position position="7"/>
    </location>
</feature>
<keyword evidence="2 7" id="KW-0963">Cytoplasm</keyword>
<dbReference type="InterPro" id="IPR006549">
    <property type="entry name" value="HAD-SF_hydro_IIIA"/>
</dbReference>
<dbReference type="PATRIC" id="fig|1280514.3.peg.3187"/>
<organism evidence="11 12">
    <name type="scientific">Acidithrix ferrooxidans</name>
    <dbReference type="NCBI Taxonomy" id="1280514"/>
    <lineage>
        <taxon>Bacteria</taxon>
        <taxon>Bacillati</taxon>
        <taxon>Actinomycetota</taxon>
        <taxon>Acidimicrobiia</taxon>
        <taxon>Acidimicrobiales</taxon>
        <taxon>Acidimicrobiaceae</taxon>
        <taxon>Acidithrix</taxon>
    </lineage>
</organism>
<keyword evidence="3 10" id="KW-0479">Metal-binding</keyword>
<protein>
    <recommendedName>
        <fullName evidence="6 7">D,D-heptose 1,7-bisphosphate phosphatase</fullName>
        <ecNumber evidence="7">3.1.3.-</ecNumber>
    </recommendedName>
</protein>
<feature type="site" description="Stabilizes the phosphoryl group" evidence="9">
    <location>
        <position position="56"/>
    </location>
</feature>
<evidence type="ECO:0000256" key="9">
    <source>
        <dbReference type="PIRSR" id="PIRSR004682-3"/>
    </source>
</evidence>
<dbReference type="Proteomes" id="UP000032360">
    <property type="component" value="Unassembled WGS sequence"/>
</dbReference>
<dbReference type="AlphaFoldDB" id="A0A0D8HG14"/>
<feature type="binding site" evidence="10">
    <location>
        <position position="7"/>
    </location>
    <ligand>
        <name>Mg(2+)</name>
        <dbReference type="ChEBI" id="CHEBI:18420"/>
    </ligand>
</feature>
<feature type="binding site" evidence="10">
    <location>
        <position position="99"/>
    </location>
    <ligand>
        <name>Zn(2+)</name>
        <dbReference type="ChEBI" id="CHEBI:29105"/>
    </ligand>
</feature>
<evidence type="ECO:0000256" key="6">
    <source>
        <dbReference type="ARBA" id="ARBA00031828"/>
    </source>
</evidence>